<dbReference type="Gene3D" id="3.40.50.2300">
    <property type="match status" value="2"/>
</dbReference>
<dbReference type="InterPro" id="IPR010982">
    <property type="entry name" value="Lambda_DNA-bd_dom_sf"/>
</dbReference>
<dbReference type="InterPro" id="IPR000843">
    <property type="entry name" value="HTH_LacI"/>
</dbReference>
<dbReference type="Pfam" id="PF00356">
    <property type="entry name" value="LacI"/>
    <property type="match status" value="1"/>
</dbReference>
<evidence type="ECO:0000256" key="1">
    <source>
        <dbReference type="ARBA" id="ARBA00023015"/>
    </source>
</evidence>
<dbReference type="EMBL" id="CP035485">
    <property type="protein sequence ID" value="QDI90830.1"/>
    <property type="molecule type" value="Genomic_DNA"/>
</dbReference>
<evidence type="ECO:0000313" key="6">
    <source>
        <dbReference type="Proteomes" id="UP000319756"/>
    </source>
</evidence>
<organism evidence="5 6">
    <name type="scientific">Salicibibacter halophilus</name>
    <dbReference type="NCBI Taxonomy" id="2502791"/>
    <lineage>
        <taxon>Bacteria</taxon>
        <taxon>Bacillati</taxon>
        <taxon>Bacillota</taxon>
        <taxon>Bacilli</taxon>
        <taxon>Bacillales</taxon>
        <taxon>Bacillaceae</taxon>
        <taxon>Salicibibacter</taxon>
    </lineage>
</organism>
<dbReference type="SUPFAM" id="SSF47413">
    <property type="entry name" value="lambda repressor-like DNA-binding domains"/>
    <property type="match status" value="1"/>
</dbReference>
<dbReference type="KEGG" id="sale:EPH95_06285"/>
<dbReference type="PANTHER" id="PTHR30146:SF136">
    <property type="entry name" value="NTD BIOSYNTHESIS OPERON REGULATOR NTDR"/>
    <property type="match status" value="1"/>
</dbReference>
<dbReference type="PRINTS" id="PR00036">
    <property type="entry name" value="HTHLACI"/>
</dbReference>
<name>A0A514LG51_9BACI</name>
<keyword evidence="2" id="KW-0238">DNA-binding</keyword>
<evidence type="ECO:0000256" key="3">
    <source>
        <dbReference type="ARBA" id="ARBA00023163"/>
    </source>
</evidence>
<keyword evidence="1" id="KW-0805">Transcription regulation</keyword>
<dbReference type="AlphaFoldDB" id="A0A514LG51"/>
<dbReference type="PANTHER" id="PTHR30146">
    <property type="entry name" value="LACI-RELATED TRANSCRIPTIONAL REPRESSOR"/>
    <property type="match status" value="1"/>
</dbReference>
<dbReference type="SMART" id="SM00354">
    <property type="entry name" value="HTH_LACI"/>
    <property type="match status" value="1"/>
</dbReference>
<evidence type="ECO:0000313" key="5">
    <source>
        <dbReference type="EMBL" id="QDI90830.1"/>
    </source>
</evidence>
<dbReference type="SUPFAM" id="SSF53822">
    <property type="entry name" value="Periplasmic binding protein-like I"/>
    <property type="match status" value="1"/>
</dbReference>
<dbReference type="OrthoDB" id="9798934at2"/>
<dbReference type="InterPro" id="IPR028082">
    <property type="entry name" value="Peripla_BP_I"/>
</dbReference>
<keyword evidence="3" id="KW-0804">Transcription</keyword>
<dbReference type="RefSeq" id="WP_142088295.1">
    <property type="nucleotide sequence ID" value="NZ_CP035485.1"/>
</dbReference>
<dbReference type="Gene3D" id="1.10.260.40">
    <property type="entry name" value="lambda repressor-like DNA-binding domains"/>
    <property type="match status" value="1"/>
</dbReference>
<gene>
    <name evidence="5" type="ORF">EPH95_06285</name>
</gene>
<accession>A0A514LG51</accession>
<evidence type="ECO:0000256" key="2">
    <source>
        <dbReference type="ARBA" id="ARBA00023125"/>
    </source>
</evidence>
<dbReference type="PROSITE" id="PS50932">
    <property type="entry name" value="HTH_LACI_2"/>
    <property type="match status" value="1"/>
</dbReference>
<protein>
    <submittedName>
        <fullName evidence="5">LacI family transcriptional regulator</fullName>
    </submittedName>
</protein>
<dbReference type="InterPro" id="IPR001761">
    <property type="entry name" value="Peripla_BP/Lac1_sug-bd_dom"/>
</dbReference>
<feature type="domain" description="HTH lacI-type" evidence="4">
    <location>
        <begin position="2"/>
        <end position="56"/>
    </location>
</feature>
<proteinExistence type="predicted"/>
<dbReference type="PROSITE" id="PS00356">
    <property type="entry name" value="HTH_LACI_1"/>
    <property type="match status" value="1"/>
</dbReference>
<dbReference type="GO" id="GO:0003700">
    <property type="term" value="F:DNA-binding transcription factor activity"/>
    <property type="evidence" value="ECO:0007669"/>
    <property type="project" value="TreeGrafter"/>
</dbReference>
<dbReference type="Pfam" id="PF00532">
    <property type="entry name" value="Peripla_BP_1"/>
    <property type="match status" value="1"/>
</dbReference>
<dbReference type="GO" id="GO:0000976">
    <property type="term" value="F:transcription cis-regulatory region binding"/>
    <property type="evidence" value="ECO:0007669"/>
    <property type="project" value="TreeGrafter"/>
</dbReference>
<dbReference type="CDD" id="cd01392">
    <property type="entry name" value="HTH_LacI"/>
    <property type="match status" value="1"/>
</dbReference>
<evidence type="ECO:0000259" key="4">
    <source>
        <dbReference type="PROSITE" id="PS50932"/>
    </source>
</evidence>
<dbReference type="Proteomes" id="UP000319756">
    <property type="component" value="Chromosome"/>
</dbReference>
<dbReference type="CDD" id="cd06286">
    <property type="entry name" value="PBP1_CcpB-like"/>
    <property type="match status" value="1"/>
</dbReference>
<reference evidence="6" key="1">
    <citation type="submission" date="2019-01" db="EMBL/GenBank/DDBJ databases">
        <title>Genomic analysis of Salicibibacter sp. NKC3-5.</title>
        <authorList>
            <person name="Oh Y.J."/>
        </authorList>
    </citation>
    <scope>NUCLEOTIDE SEQUENCE [LARGE SCALE GENOMIC DNA]</scope>
    <source>
        <strain evidence="6">NKC3-5</strain>
    </source>
</reference>
<sequence length="330" mass="37630">MTTIHDIASKANVSKSTVSRVLNHHPYVSQENRQRVLEVIEELNYVPNSIARSFRLMKNKTIAVIIPNLYHSFFSLLASGISKELRTQGYKTMISESFYNAENEKAILEMLKFKEIEGVILCSIENDWELIEEYVHYGPLVLCNEFHEEATIPVICYDERGATTEGLNHLLNQGHTRIGFCYDVSNSPLQQKRRESYEQTLHQDFQEAKKWIYPGCFTIKDGMNVVKQLINQPQSDRPTALFTGSDYVAAGVIKELKQRGFDVPRDFAVMGYDDHQICLATHPTISTIHIPIDQLGVYTAKTLMKILYEGTPLEGEVKTFEGQLIMRGST</sequence>
<keyword evidence="6" id="KW-1185">Reference proteome</keyword>